<dbReference type="Proteomes" id="UP000092462">
    <property type="component" value="Unassembled WGS sequence"/>
</dbReference>
<feature type="compositionally biased region" description="Basic and acidic residues" evidence="10">
    <location>
        <begin position="255"/>
        <end position="265"/>
    </location>
</feature>
<dbReference type="GO" id="GO:0005643">
    <property type="term" value="C:nuclear pore"/>
    <property type="evidence" value="ECO:0007669"/>
    <property type="project" value="UniProtKB-SubCell"/>
</dbReference>
<evidence type="ECO:0000256" key="5">
    <source>
        <dbReference type="ARBA" id="ARBA00022927"/>
    </source>
</evidence>
<protein>
    <submittedName>
        <fullName evidence="11">Uncharacterized protein</fullName>
    </submittedName>
</protein>
<dbReference type="VEuPathDB" id="VectorBase:PPAPM1_002328"/>
<feature type="compositionally biased region" description="Polar residues" evidence="10">
    <location>
        <begin position="78"/>
        <end position="108"/>
    </location>
</feature>
<feature type="region of interest" description="Disordered" evidence="10">
    <location>
        <begin position="1"/>
        <end position="130"/>
    </location>
</feature>
<feature type="region of interest" description="Disordered" evidence="10">
    <location>
        <begin position="251"/>
        <end position="283"/>
    </location>
</feature>
<keyword evidence="7" id="KW-0811">Translocation</keyword>
<keyword evidence="6" id="KW-0007">Acetylation</keyword>
<evidence type="ECO:0000256" key="4">
    <source>
        <dbReference type="ARBA" id="ARBA00022816"/>
    </source>
</evidence>
<dbReference type="PANTHER" id="PTHR23138">
    <property type="entry name" value="RAN BINDING PROTEIN"/>
    <property type="match status" value="1"/>
</dbReference>
<reference evidence="11" key="1">
    <citation type="submission" date="2022-08" db="UniProtKB">
        <authorList>
            <consortium name="EnsemblMetazoa"/>
        </authorList>
    </citation>
    <scope>IDENTIFICATION</scope>
    <source>
        <strain evidence="11">Israel</strain>
    </source>
</reference>
<evidence type="ECO:0000256" key="3">
    <source>
        <dbReference type="ARBA" id="ARBA00022737"/>
    </source>
</evidence>
<evidence type="ECO:0000256" key="10">
    <source>
        <dbReference type="SAM" id="MobiDB-lite"/>
    </source>
</evidence>
<dbReference type="SMART" id="SM00160">
    <property type="entry name" value="RanBD"/>
    <property type="match status" value="1"/>
</dbReference>
<dbReference type="Pfam" id="PF00638">
    <property type="entry name" value="Ran_BP1"/>
    <property type="match status" value="1"/>
</dbReference>
<evidence type="ECO:0000256" key="2">
    <source>
        <dbReference type="ARBA" id="ARBA00022448"/>
    </source>
</evidence>
<dbReference type="CDD" id="cd13170">
    <property type="entry name" value="RanBD_NUP50"/>
    <property type="match status" value="1"/>
</dbReference>
<comment type="subcellular location">
    <subcellularLocation>
        <location evidence="1">Nucleus</location>
        <location evidence="1">Nuclear pore complex</location>
    </subcellularLocation>
</comment>
<keyword evidence="2" id="KW-0813">Transport</keyword>
<feature type="compositionally biased region" description="Acidic residues" evidence="10">
    <location>
        <begin position="266"/>
        <end position="275"/>
    </location>
</feature>
<keyword evidence="4" id="KW-0509">mRNA transport</keyword>
<keyword evidence="12" id="KW-1185">Reference proteome</keyword>
<evidence type="ECO:0000256" key="1">
    <source>
        <dbReference type="ARBA" id="ARBA00004567"/>
    </source>
</evidence>
<dbReference type="EMBL" id="AJVK01032718">
    <property type="status" value="NOT_ANNOTATED_CDS"/>
    <property type="molecule type" value="Genomic_DNA"/>
</dbReference>
<feature type="compositionally biased region" description="Basic and acidic residues" evidence="10">
    <location>
        <begin position="30"/>
        <end position="45"/>
    </location>
</feature>
<sequence>MFGAGKDMTTKRRNLGDLNSDNWDEEDAPEERGTFRKASEDEIKNRVIKTARRRIAPATESKDAPPPGIFSGFGGFTKTPTAPVATSSPFSFLSKTTSSPAVTSNGPPKSQEKDGQQEKGQESGNESEYHKKLVDLNKSVLEWIKSKIEKNPLIILTPIFEDYEKYLKEIKKNDEKQTSGGAVKGFSFGMTAPSTSALSAFSSTATATSSVGNFGAKTSSPGGAFGSTSLTASASTGFSFGASKPFTFGNVTKSTEAEDKDTKGENDEEGEEEGDEPPKVSFTPVVEDDSVFSKRCKVFIKTDEGYKERGIGTLYLKSVNEGKKIQMIVRADTSLGNVLVNLLLTKSIPAKILGKNNVMMVCIPNPETDKKPVSMLLKVKNADEAEELLNAIEKYATD</sequence>
<keyword evidence="8" id="KW-0906">Nuclear pore complex</keyword>
<evidence type="ECO:0000256" key="7">
    <source>
        <dbReference type="ARBA" id="ARBA00023010"/>
    </source>
</evidence>
<dbReference type="EnsemblMetazoa" id="PPAI006308-RA">
    <property type="protein sequence ID" value="PPAI006308-PA"/>
    <property type="gene ID" value="PPAI006308"/>
</dbReference>
<dbReference type="InterPro" id="IPR015007">
    <property type="entry name" value="NUP2/50/61"/>
</dbReference>
<accession>A0A1B0DEF9</accession>
<keyword evidence="3" id="KW-0677">Repeat</keyword>
<dbReference type="SUPFAM" id="SSF50729">
    <property type="entry name" value="PH domain-like"/>
    <property type="match status" value="1"/>
</dbReference>
<dbReference type="InterPro" id="IPR045255">
    <property type="entry name" value="RanBP1-like"/>
</dbReference>
<evidence type="ECO:0000256" key="8">
    <source>
        <dbReference type="ARBA" id="ARBA00023132"/>
    </source>
</evidence>
<dbReference type="AlphaFoldDB" id="A0A1B0DEF9"/>
<dbReference type="VEuPathDB" id="VectorBase:PPAI006308"/>
<evidence type="ECO:0000256" key="6">
    <source>
        <dbReference type="ARBA" id="ARBA00022990"/>
    </source>
</evidence>
<feature type="compositionally biased region" description="Basic and acidic residues" evidence="10">
    <location>
        <begin position="110"/>
        <end position="130"/>
    </location>
</feature>
<proteinExistence type="predicted"/>
<evidence type="ECO:0000313" key="11">
    <source>
        <dbReference type="EnsemblMetazoa" id="PPAI006308-PA"/>
    </source>
</evidence>
<evidence type="ECO:0000256" key="9">
    <source>
        <dbReference type="ARBA" id="ARBA00023242"/>
    </source>
</evidence>
<keyword evidence="5" id="KW-0653">Protein transport</keyword>
<dbReference type="PANTHER" id="PTHR23138:SF141">
    <property type="entry name" value="NUCLEAR PORE COMPLEX PROTEIN NUP50"/>
    <property type="match status" value="1"/>
</dbReference>
<name>A0A1B0DEF9_PHLPP</name>
<dbReference type="Pfam" id="PF08911">
    <property type="entry name" value="NUP50"/>
    <property type="match status" value="1"/>
</dbReference>
<dbReference type="PROSITE" id="PS50196">
    <property type="entry name" value="RANBD1"/>
    <property type="match status" value="1"/>
</dbReference>
<dbReference type="Gene3D" id="2.30.29.30">
    <property type="entry name" value="Pleckstrin-homology domain (PH domain)/Phosphotyrosine-binding domain (PTB)"/>
    <property type="match status" value="1"/>
</dbReference>
<feature type="compositionally biased region" description="Basic residues" evidence="10">
    <location>
        <begin position="46"/>
        <end position="55"/>
    </location>
</feature>
<dbReference type="InterPro" id="IPR000156">
    <property type="entry name" value="Ran_bind_dom"/>
</dbReference>
<dbReference type="GO" id="GO:0006606">
    <property type="term" value="P:protein import into nucleus"/>
    <property type="evidence" value="ECO:0007669"/>
    <property type="project" value="TreeGrafter"/>
</dbReference>
<keyword evidence="9" id="KW-0539">Nucleus</keyword>
<organism evidence="11 12">
    <name type="scientific">Phlebotomus papatasi</name>
    <name type="common">Sandfly</name>
    <dbReference type="NCBI Taxonomy" id="29031"/>
    <lineage>
        <taxon>Eukaryota</taxon>
        <taxon>Metazoa</taxon>
        <taxon>Ecdysozoa</taxon>
        <taxon>Arthropoda</taxon>
        <taxon>Hexapoda</taxon>
        <taxon>Insecta</taxon>
        <taxon>Pterygota</taxon>
        <taxon>Neoptera</taxon>
        <taxon>Endopterygota</taxon>
        <taxon>Diptera</taxon>
        <taxon>Nematocera</taxon>
        <taxon>Psychodoidea</taxon>
        <taxon>Psychodidae</taxon>
        <taxon>Phlebotomus</taxon>
        <taxon>Phlebotomus</taxon>
    </lineage>
</organism>
<dbReference type="GO" id="GO:0051028">
    <property type="term" value="P:mRNA transport"/>
    <property type="evidence" value="ECO:0007669"/>
    <property type="project" value="UniProtKB-KW"/>
</dbReference>
<evidence type="ECO:0000313" key="12">
    <source>
        <dbReference type="Proteomes" id="UP000092462"/>
    </source>
</evidence>
<dbReference type="InterPro" id="IPR011993">
    <property type="entry name" value="PH-like_dom_sf"/>
</dbReference>